<dbReference type="OrthoDB" id="107999at2"/>
<keyword evidence="2" id="KW-0313">Glucose metabolism</keyword>
<accession>A0A2U3L9G2</accession>
<keyword evidence="2" id="KW-0119">Carbohydrate metabolism</keyword>
<evidence type="ECO:0000256" key="1">
    <source>
        <dbReference type="ARBA" id="ARBA00005564"/>
    </source>
</evidence>
<protein>
    <recommendedName>
        <fullName evidence="5">6-phosphogluconolactonase</fullName>
    </recommendedName>
</protein>
<dbReference type="InterPro" id="IPR015943">
    <property type="entry name" value="WD40/YVTN_repeat-like_dom_sf"/>
</dbReference>
<name>A0A2U3L9G2_9BACT</name>
<evidence type="ECO:0000313" key="4">
    <source>
        <dbReference type="Proteomes" id="UP000238701"/>
    </source>
</evidence>
<dbReference type="InterPro" id="IPR050282">
    <property type="entry name" value="Cycloisomerase_2"/>
</dbReference>
<dbReference type="AlphaFoldDB" id="A0A2U3L9G2"/>
<dbReference type="Gene3D" id="2.130.10.10">
    <property type="entry name" value="YVTN repeat-like/Quinoprotein amine dehydrogenase"/>
    <property type="match status" value="2"/>
</dbReference>
<sequence length="445" mass="45921">MYNMEINQRMSKRFAWLLGVVVLVAIGLLVACGTTYNSSFDGLVLVSSQGSGLLETFSFSLNSGSIAAVNNPPSQTGDLTCVLNGIPSSIVADPAGAYAYTIITANQSDCGSSSTATGIAAFKINSDGTMTASGSLVPDPNPMRLLMDSTGKYLFVAEGLKGTVNSYAIGSGGSLTPVPGTFNLTLPAGSEFQTPNFAAVAVTPMVLPPLVNGILQAVCSSPGNNPPTSEYLYAADSVNNVVWEFSVNTSTGALGNPPNRSQVPYFPSPTSPPTGLALSVPAGVAVDACNRFVYVSNDLQNTVSAYTMCNGMPTASAQYCPATADGSLVAITGSPFNLSGGANGPGQMMTDPFGNYLYVLDLLSNQISIFRISTVSGSLTADTPAVVATGLQPTSFAIRSDDNWLFVANFQSATLSQYTITPATGALTPLPVTTTDNYPWGVAVK</sequence>
<dbReference type="GO" id="GO:0017057">
    <property type="term" value="F:6-phosphogluconolactonase activity"/>
    <property type="evidence" value="ECO:0007669"/>
    <property type="project" value="TreeGrafter"/>
</dbReference>
<reference evidence="4" key="1">
    <citation type="submission" date="2018-02" db="EMBL/GenBank/DDBJ databases">
        <authorList>
            <person name="Hausmann B."/>
        </authorList>
    </citation>
    <scope>NUCLEOTIDE SEQUENCE [LARGE SCALE GENOMIC DNA]</scope>
    <source>
        <strain evidence="4">Peat soil MAG SbA1</strain>
    </source>
</reference>
<evidence type="ECO:0000313" key="3">
    <source>
        <dbReference type="EMBL" id="SPF48551.1"/>
    </source>
</evidence>
<dbReference type="PANTHER" id="PTHR30344">
    <property type="entry name" value="6-PHOSPHOGLUCONOLACTONASE-RELATED"/>
    <property type="match status" value="1"/>
</dbReference>
<dbReference type="PANTHER" id="PTHR30344:SF1">
    <property type="entry name" value="6-PHOSPHOGLUCONOLACTONASE"/>
    <property type="match status" value="1"/>
</dbReference>
<proteinExistence type="inferred from homology"/>
<evidence type="ECO:0000256" key="2">
    <source>
        <dbReference type="ARBA" id="ARBA00022526"/>
    </source>
</evidence>
<dbReference type="Pfam" id="PF10282">
    <property type="entry name" value="Lactonase"/>
    <property type="match status" value="2"/>
</dbReference>
<comment type="similarity">
    <text evidence="1">Belongs to the cycloisomerase 2 family.</text>
</comment>
<dbReference type="SUPFAM" id="SSF75011">
    <property type="entry name" value="3-carboxy-cis,cis-mucoante lactonizing enzyme"/>
    <property type="match status" value="1"/>
</dbReference>
<gene>
    <name evidence="3" type="ORF">SBA1_860005</name>
</gene>
<dbReference type="Proteomes" id="UP000238701">
    <property type="component" value="Unassembled WGS sequence"/>
</dbReference>
<dbReference type="InterPro" id="IPR019405">
    <property type="entry name" value="Lactonase_7-beta_prop"/>
</dbReference>
<evidence type="ECO:0008006" key="5">
    <source>
        <dbReference type="Google" id="ProtNLM"/>
    </source>
</evidence>
<dbReference type="EMBL" id="OMOD01000184">
    <property type="protein sequence ID" value="SPF48551.1"/>
    <property type="molecule type" value="Genomic_DNA"/>
</dbReference>
<dbReference type="GO" id="GO:0006006">
    <property type="term" value="P:glucose metabolic process"/>
    <property type="evidence" value="ECO:0007669"/>
    <property type="project" value="UniProtKB-KW"/>
</dbReference>
<organism evidence="3 4">
    <name type="scientific">Candidatus Sulfotelmatobacter kueseliae</name>
    <dbReference type="NCBI Taxonomy" id="2042962"/>
    <lineage>
        <taxon>Bacteria</taxon>
        <taxon>Pseudomonadati</taxon>
        <taxon>Acidobacteriota</taxon>
        <taxon>Terriglobia</taxon>
        <taxon>Terriglobales</taxon>
        <taxon>Candidatus Korobacteraceae</taxon>
        <taxon>Candidatus Sulfotelmatobacter</taxon>
    </lineage>
</organism>